<feature type="compositionally biased region" description="Polar residues" evidence="1">
    <location>
        <begin position="260"/>
        <end position="275"/>
    </location>
</feature>
<evidence type="ECO:0000313" key="3">
    <source>
        <dbReference type="Ensembl" id="ENSOANP00000049992.1"/>
    </source>
</evidence>
<evidence type="ECO:0000256" key="1">
    <source>
        <dbReference type="SAM" id="MobiDB-lite"/>
    </source>
</evidence>
<dbReference type="InterPro" id="IPR026195">
    <property type="entry name" value="PSGL-1"/>
</dbReference>
<dbReference type="GO" id="GO:0050901">
    <property type="term" value="P:leukocyte tethering or rolling"/>
    <property type="evidence" value="ECO:0000318"/>
    <property type="project" value="GO_Central"/>
</dbReference>
<keyword evidence="2" id="KW-0812">Transmembrane</keyword>
<feature type="compositionally biased region" description="Low complexity" evidence="1">
    <location>
        <begin position="216"/>
        <end position="231"/>
    </location>
</feature>
<feature type="compositionally biased region" description="Low complexity" evidence="1">
    <location>
        <begin position="530"/>
        <end position="539"/>
    </location>
</feature>
<dbReference type="OrthoDB" id="8927116at2759"/>
<feature type="compositionally biased region" description="Low complexity" evidence="1">
    <location>
        <begin position="299"/>
        <end position="322"/>
    </location>
</feature>
<reference evidence="3" key="2">
    <citation type="submission" date="2025-09" db="UniProtKB">
        <authorList>
            <consortium name="Ensembl"/>
        </authorList>
    </citation>
    <scope>IDENTIFICATION</scope>
    <source>
        <strain evidence="3">Glennie</strain>
    </source>
</reference>
<dbReference type="PANTHER" id="PTHR17384:SF7">
    <property type="entry name" value="P-SELECTIN GLYCOPROTEIN LIGAND 1"/>
    <property type="match status" value="1"/>
</dbReference>
<keyword evidence="2" id="KW-1133">Transmembrane helix</keyword>
<evidence type="ECO:0000313" key="4">
    <source>
        <dbReference type="Proteomes" id="UP000002279"/>
    </source>
</evidence>
<feature type="compositionally biased region" description="Low complexity" evidence="1">
    <location>
        <begin position="410"/>
        <end position="420"/>
    </location>
</feature>
<dbReference type="AlphaFoldDB" id="A0A6I8P777"/>
<proteinExistence type="predicted"/>
<dbReference type="GeneID" id="114806012"/>
<dbReference type="Proteomes" id="UP000002279">
    <property type="component" value="Unplaced"/>
</dbReference>
<feature type="region of interest" description="Disordered" evidence="1">
    <location>
        <begin position="523"/>
        <end position="548"/>
    </location>
</feature>
<feature type="region of interest" description="Disordered" evidence="1">
    <location>
        <begin position="199"/>
        <end position="459"/>
    </location>
</feature>
<reference evidence="3" key="1">
    <citation type="submission" date="2025-08" db="UniProtKB">
        <authorList>
            <consortium name="Ensembl"/>
        </authorList>
    </citation>
    <scope>IDENTIFICATION</scope>
    <source>
        <strain evidence="3">Glennie</strain>
    </source>
</reference>
<feature type="region of interest" description="Disordered" evidence="1">
    <location>
        <begin position="1"/>
        <end position="20"/>
    </location>
</feature>
<sequence length="563" mass="58036">MSHGPRRPHPSFLLSHTPGPGSWSIRRGCQAVPQAHDISLPHRRTVCCRGKGAAYIRSRPALPSSLPPALSGRPARPGKVSSRSGRGPAGHENGLEDLDGPQKRPHPVGTARRPPPCPLAREAGTMSVSRMALLLLLLLTQMACGAGLPTDQNRWNWKSGPGTQAPARSRRDIMTVMTPEEDTDYHFTFQTEGPEVLVNNTHASAPPTPAGTESVEPPTTGGPDPGETAETSSPVIATLNTSAGQPGPSVVPGEPHSELPTATSMPASSSVTFDPSSLPIAPTDPSSEPTGHPDDSTLSDRPTARDPSSSDPPDTTGPSSEPTGPPDNLAHSDSTTAGDPSTAPPNTTSPSSEPTGPLDNLTPSDSTAASDPSSAPTSANGPSSAPTPTLIPTKDPSPEHPTSIEPGKAPAPTAATRAPTSPVQKKTVQPGLYFRQTRATGPPGPEETSPPPAQAPSGGSIPVRQCLLAILILALIATTFLVCTVVLAVRLSRQLHTYPLRSSYSTEMVCISSLLPDGEGAAGANGAIGGPARNRAPAPTLGRGRAEDCEGDDLTLHSFLPEQ</sequence>
<evidence type="ECO:0008006" key="5">
    <source>
        <dbReference type="Google" id="ProtNLM"/>
    </source>
</evidence>
<dbReference type="Bgee" id="ENSOANG00000040980">
    <property type="expression patterns" value="Expressed in liver and 5 other cell types or tissues"/>
</dbReference>
<feature type="compositionally biased region" description="Polar residues" evidence="1">
    <location>
        <begin position="232"/>
        <end position="244"/>
    </location>
</feature>
<feature type="compositionally biased region" description="Pro residues" evidence="1">
    <location>
        <begin position="442"/>
        <end position="454"/>
    </location>
</feature>
<feature type="transmembrane region" description="Helical" evidence="2">
    <location>
        <begin position="467"/>
        <end position="491"/>
    </location>
</feature>
<organism evidence="3 4">
    <name type="scientific">Ornithorhynchus anatinus</name>
    <name type="common">Duckbill platypus</name>
    <dbReference type="NCBI Taxonomy" id="9258"/>
    <lineage>
        <taxon>Eukaryota</taxon>
        <taxon>Metazoa</taxon>
        <taxon>Chordata</taxon>
        <taxon>Craniata</taxon>
        <taxon>Vertebrata</taxon>
        <taxon>Euteleostomi</taxon>
        <taxon>Mammalia</taxon>
        <taxon>Monotremata</taxon>
        <taxon>Ornithorhynchidae</taxon>
        <taxon>Ornithorhynchus</taxon>
    </lineage>
</organism>
<keyword evidence="2" id="KW-0472">Membrane</keyword>
<feature type="compositionally biased region" description="Low complexity" evidence="1">
    <location>
        <begin position="340"/>
        <end position="379"/>
    </location>
</feature>
<protein>
    <recommendedName>
        <fullName evidence="5">Selectin P ligand</fullName>
    </recommendedName>
</protein>
<name>A0A6I8P777_ORNAN</name>
<keyword evidence="4" id="KW-1185">Reference proteome</keyword>
<accession>A0A6I8P777</accession>
<feature type="region of interest" description="Disordered" evidence="1">
    <location>
        <begin position="59"/>
        <end position="121"/>
    </location>
</feature>
<dbReference type="InParanoid" id="A0A6I8P777"/>
<dbReference type="GeneTree" id="ENSGT00440000039754"/>
<gene>
    <name evidence="3" type="primary">SELPLG</name>
</gene>
<feature type="region of interest" description="Disordered" evidence="1">
    <location>
        <begin position="148"/>
        <end position="168"/>
    </location>
</feature>
<dbReference type="Ensembl" id="ENSOANT00000069365.1">
    <property type="protein sequence ID" value="ENSOANP00000049992.1"/>
    <property type="gene ID" value="ENSOANG00000040980.1"/>
</dbReference>
<dbReference type="PANTHER" id="PTHR17384">
    <property type="entry name" value="P-SELECTIN GLYCOPROTEIN LIGAND-1"/>
    <property type="match status" value="1"/>
</dbReference>
<dbReference type="GO" id="GO:0005886">
    <property type="term" value="C:plasma membrane"/>
    <property type="evidence" value="ECO:0000318"/>
    <property type="project" value="GO_Central"/>
</dbReference>
<evidence type="ECO:0000256" key="2">
    <source>
        <dbReference type="SAM" id="Phobius"/>
    </source>
</evidence>
<dbReference type="RefSeq" id="XP_039771072.1">
    <property type="nucleotide sequence ID" value="XM_039915138.1"/>
</dbReference>
<feature type="compositionally biased region" description="Low complexity" evidence="1">
    <location>
        <begin position="59"/>
        <end position="75"/>
    </location>
</feature>
<dbReference type="CTD" id="6404"/>
<dbReference type="OMA" id="GPMAPGW"/>